<dbReference type="EMBL" id="QNUK01000422">
    <property type="protein sequence ID" value="KAF5893630.1"/>
    <property type="molecule type" value="Genomic_DNA"/>
</dbReference>
<feature type="non-terminal residue" evidence="1">
    <location>
        <position position="1"/>
    </location>
</feature>
<reference evidence="1" key="1">
    <citation type="submission" date="2020-07" db="EMBL/GenBank/DDBJ databases">
        <title>Clarias magur genome sequencing, assembly and annotation.</title>
        <authorList>
            <person name="Kushwaha B."/>
            <person name="Kumar R."/>
            <person name="Das P."/>
            <person name="Joshi C.G."/>
            <person name="Kumar D."/>
            <person name="Nagpure N.S."/>
            <person name="Pandey M."/>
            <person name="Agarwal S."/>
            <person name="Srivastava S."/>
            <person name="Singh M."/>
            <person name="Sahoo L."/>
            <person name="Jayasankar P."/>
            <person name="Meher P.K."/>
            <person name="Koringa P.G."/>
            <person name="Iquebal M.A."/>
            <person name="Das S.P."/>
            <person name="Bit A."/>
            <person name="Patnaik S."/>
            <person name="Patel N."/>
            <person name="Shah T.M."/>
            <person name="Hinsu A."/>
            <person name="Jena J.K."/>
        </authorList>
    </citation>
    <scope>NUCLEOTIDE SEQUENCE</scope>
    <source>
        <strain evidence="1">CIFAMagur01</strain>
        <tissue evidence="1">Testis</tissue>
    </source>
</reference>
<evidence type="ECO:0000313" key="2">
    <source>
        <dbReference type="Proteomes" id="UP000727407"/>
    </source>
</evidence>
<keyword evidence="2" id="KW-1185">Reference proteome</keyword>
<proteinExistence type="predicted"/>
<comment type="caution">
    <text evidence="1">The sequence shown here is derived from an EMBL/GenBank/DDBJ whole genome shotgun (WGS) entry which is preliminary data.</text>
</comment>
<name>A0A8J4UCH0_CLAMG</name>
<dbReference type="AlphaFoldDB" id="A0A8J4UCH0"/>
<gene>
    <name evidence="1" type="ORF">DAT39_016667</name>
</gene>
<feature type="non-terminal residue" evidence="1">
    <location>
        <position position="71"/>
    </location>
</feature>
<dbReference type="OrthoDB" id="8965174at2759"/>
<protein>
    <submittedName>
        <fullName evidence="1">Cell wall protein DAN4-like</fullName>
    </submittedName>
</protein>
<sequence>VDKLYRDAFTNYILIQILKFSNGSLVTQSRLYFNSSGPNISTAQISTTLLMGLGKLNFNIIPESISVTQTS</sequence>
<evidence type="ECO:0000313" key="1">
    <source>
        <dbReference type="EMBL" id="KAF5893630.1"/>
    </source>
</evidence>
<organism evidence="1 2">
    <name type="scientific">Clarias magur</name>
    <name type="common">Asian catfish</name>
    <name type="synonym">Macropteronotus magur</name>
    <dbReference type="NCBI Taxonomy" id="1594786"/>
    <lineage>
        <taxon>Eukaryota</taxon>
        <taxon>Metazoa</taxon>
        <taxon>Chordata</taxon>
        <taxon>Craniata</taxon>
        <taxon>Vertebrata</taxon>
        <taxon>Euteleostomi</taxon>
        <taxon>Actinopterygii</taxon>
        <taxon>Neopterygii</taxon>
        <taxon>Teleostei</taxon>
        <taxon>Ostariophysi</taxon>
        <taxon>Siluriformes</taxon>
        <taxon>Clariidae</taxon>
        <taxon>Clarias</taxon>
    </lineage>
</organism>
<accession>A0A8J4UCH0</accession>
<dbReference type="Proteomes" id="UP000727407">
    <property type="component" value="Unassembled WGS sequence"/>
</dbReference>